<dbReference type="PATRIC" id="fig|1285586.5.peg.4587"/>
<protein>
    <recommendedName>
        <fullName evidence="1">Siphovirus-type tail component RIFT-related domain-containing protein</fullName>
    </recommendedName>
</protein>
<feature type="domain" description="Siphovirus-type tail component RIFT-related" evidence="1">
    <location>
        <begin position="14"/>
        <end position="124"/>
    </location>
</feature>
<dbReference type="EMBL" id="AQPX01000037">
    <property type="protein sequence ID" value="EON70317.1"/>
    <property type="molecule type" value="Genomic_DNA"/>
</dbReference>
<dbReference type="Gene3D" id="2.40.30.200">
    <property type="match status" value="1"/>
</dbReference>
<evidence type="ECO:0000313" key="3">
    <source>
        <dbReference type="Proteomes" id="UP000013911"/>
    </source>
</evidence>
<dbReference type="Pfam" id="PF05709">
    <property type="entry name" value="Sipho_tail"/>
    <property type="match status" value="1"/>
</dbReference>
<organism evidence="2 3">
    <name type="scientific">Lysinibacillus sphaericus OT4b.31</name>
    <dbReference type="NCBI Taxonomy" id="1285586"/>
    <lineage>
        <taxon>Bacteria</taxon>
        <taxon>Bacillati</taxon>
        <taxon>Bacillota</taxon>
        <taxon>Bacilli</taxon>
        <taxon>Bacillales</taxon>
        <taxon>Bacillaceae</taxon>
        <taxon>Lysinibacillus</taxon>
    </lineage>
</organism>
<name>R7Z836_LYSSH</name>
<reference evidence="2 3" key="1">
    <citation type="submission" date="2013-04" db="EMBL/GenBank/DDBJ databases">
        <title>Draft genome of the heavy metal tolerant bacterium Lysinibacillus sphaericus strain OT4b.31.</title>
        <authorList>
            <person name="Pena-Montenegro T.D."/>
            <person name="Dussan J."/>
        </authorList>
    </citation>
    <scope>NUCLEOTIDE SEQUENCE [LARGE SCALE GENOMIC DNA]</scope>
    <source>
        <strain evidence="2 3">OT4b.31</strain>
    </source>
</reference>
<dbReference type="AlphaFoldDB" id="R7Z836"/>
<dbReference type="eggNOG" id="ENOG50333IU">
    <property type="taxonomic scope" value="Bacteria"/>
</dbReference>
<dbReference type="NCBIfam" id="TIGR01633">
    <property type="entry name" value="phi3626_gp14_N"/>
    <property type="match status" value="1"/>
</dbReference>
<sequence>MKMILKDGRELLMSDYSLKLLKYFIPSVSIEHQSSVMDGSDGTIFTNTRFGGRTITAKFMYKAFDYHDFKLFIADINSLFARKEHFYIIFDAEPGKRWKVRLAESYSPNELLRKVGELEIKFICENLYAESVATTSDLKEWDIDKWQWGMGIDWDDDLSYAFSSNNFTVENYGNVAIDPRQHELEIILIGSFSNSVTITNRTTGETYQFNGSINGSTDTLILRGIQSFKNGTSALKQTNKKLLSLAVGENSFQVTGGTVYSIVFNFRFLYM</sequence>
<dbReference type="OrthoDB" id="2194642at2"/>
<proteinExistence type="predicted"/>
<dbReference type="InterPro" id="IPR006520">
    <property type="entry name" value="Dit_BPSPP_N"/>
</dbReference>
<dbReference type="HOGENOM" id="CLU_084407_0_0_9"/>
<accession>R7Z836</accession>
<dbReference type="InterPro" id="IPR008841">
    <property type="entry name" value="Siphovirus-type_tail_N"/>
</dbReference>
<evidence type="ECO:0000259" key="1">
    <source>
        <dbReference type="Pfam" id="PF05709"/>
    </source>
</evidence>
<evidence type="ECO:0000313" key="2">
    <source>
        <dbReference type="EMBL" id="EON70317.1"/>
    </source>
</evidence>
<dbReference type="Proteomes" id="UP000013911">
    <property type="component" value="Unassembled WGS sequence"/>
</dbReference>
<comment type="caution">
    <text evidence="2">The sequence shown here is derived from an EMBL/GenBank/DDBJ whole genome shotgun (WGS) entry which is preliminary data.</text>
</comment>
<gene>
    <name evidence="2" type="ORF">H131_22007</name>
</gene>
<dbReference type="RefSeq" id="WP_010861298.1">
    <property type="nucleotide sequence ID" value="NZ_KB933412.1"/>
</dbReference>